<dbReference type="Gene3D" id="1.10.10.10">
    <property type="entry name" value="Winged helix-like DNA-binding domain superfamily/Winged helix DNA-binding domain"/>
    <property type="match status" value="1"/>
</dbReference>
<proteinExistence type="inferred from homology"/>
<gene>
    <name evidence="6" type="ORF">GCM10007053_30360</name>
</gene>
<evidence type="ECO:0000256" key="3">
    <source>
        <dbReference type="ARBA" id="ARBA00023125"/>
    </source>
</evidence>
<dbReference type="InterPro" id="IPR000847">
    <property type="entry name" value="LysR_HTH_N"/>
</dbReference>
<dbReference type="PANTHER" id="PTHR30126:SF88">
    <property type="entry name" value="TRANSCRIPTIONAL REGULATOR-RELATED"/>
    <property type="match status" value="1"/>
</dbReference>
<dbReference type="Proteomes" id="UP000644693">
    <property type="component" value="Unassembled WGS sequence"/>
</dbReference>
<sequence>MNKTTLEQWRMLDAVVRYGGFAQAAAAIHKSQSTINHAVHKLQNQLGLSLLEVVGRKAQLTEAGALMLRRAQRLLEHASDMEQVAASLAAGDEAEIRIAVDEVFPPAYLVNALETLSARYPNTRVQLQETVLSGGPELLRGGDVDLLIAGEIPQGFLGDPLARVAFIAVARHDHPLLQQPAPLNLQDLAPYRQIVVRDSSREQDTDSGWLGAEQRWTVSHVTTSLDMISRGMGFAWLPAPRVQAALDAGVLAALPLEKGARRYAQLYLTHADTDRAGPATRYLAQLLHETCLKNADSFDF</sequence>
<dbReference type="Gene3D" id="3.40.190.290">
    <property type="match status" value="1"/>
</dbReference>
<keyword evidence="2" id="KW-0805">Transcription regulation</keyword>
<name>A0A918XMN1_9GAMM</name>
<evidence type="ECO:0000256" key="2">
    <source>
        <dbReference type="ARBA" id="ARBA00023015"/>
    </source>
</evidence>
<dbReference type="Pfam" id="PF03466">
    <property type="entry name" value="LysR_substrate"/>
    <property type="match status" value="1"/>
</dbReference>
<dbReference type="RefSeq" id="WP_189478686.1">
    <property type="nucleotide sequence ID" value="NZ_BMYM01000004.1"/>
</dbReference>
<dbReference type="AlphaFoldDB" id="A0A918XMN1"/>
<dbReference type="InterPro" id="IPR036388">
    <property type="entry name" value="WH-like_DNA-bd_sf"/>
</dbReference>
<dbReference type="GO" id="GO:0000976">
    <property type="term" value="F:transcription cis-regulatory region binding"/>
    <property type="evidence" value="ECO:0007669"/>
    <property type="project" value="TreeGrafter"/>
</dbReference>
<reference evidence="6" key="2">
    <citation type="submission" date="2020-09" db="EMBL/GenBank/DDBJ databases">
        <authorList>
            <person name="Sun Q."/>
            <person name="Kim S."/>
        </authorList>
    </citation>
    <scope>NUCLEOTIDE SEQUENCE</scope>
    <source>
        <strain evidence="6">KCTC 23430</strain>
    </source>
</reference>
<comment type="caution">
    <text evidence="6">The sequence shown here is derived from an EMBL/GenBank/DDBJ whole genome shotgun (WGS) entry which is preliminary data.</text>
</comment>
<dbReference type="EMBL" id="BMYM01000004">
    <property type="protein sequence ID" value="GHD39126.1"/>
    <property type="molecule type" value="Genomic_DNA"/>
</dbReference>
<accession>A0A918XMN1</accession>
<protein>
    <submittedName>
        <fullName evidence="6">LysR family transcriptional regulator</fullName>
    </submittedName>
</protein>
<dbReference type="Pfam" id="PF00126">
    <property type="entry name" value="HTH_1"/>
    <property type="match status" value="1"/>
</dbReference>
<evidence type="ECO:0000259" key="5">
    <source>
        <dbReference type="PROSITE" id="PS50931"/>
    </source>
</evidence>
<comment type="similarity">
    <text evidence="1">Belongs to the LysR transcriptional regulatory family.</text>
</comment>
<evidence type="ECO:0000313" key="6">
    <source>
        <dbReference type="EMBL" id="GHD39126.1"/>
    </source>
</evidence>
<keyword evidence="3" id="KW-0238">DNA-binding</keyword>
<feature type="domain" description="HTH lysR-type" evidence="5">
    <location>
        <begin position="4"/>
        <end position="61"/>
    </location>
</feature>
<dbReference type="GO" id="GO:0003700">
    <property type="term" value="F:DNA-binding transcription factor activity"/>
    <property type="evidence" value="ECO:0007669"/>
    <property type="project" value="InterPro"/>
</dbReference>
<dbReference type="SUPFAM" id="SSF46785">
    <property type="entry name" value="Winged helix' DNA-binding domain"/>
    <property type="match status" value="1"/>
</dbReference>
<dbReference type="SUPFAM" id="SSF53850">
    <property type="entry name" value="Periplasmic binding protein-like II"/>
    <property type="match status" value="1"/>
</dbReference>
<keyword evidence="7" id="KW-1185">Reference proteome</keyword>
<keyword evidence="4" id="KW-0804">Transcription</keyword>
<dbReference type="PANTHER" id="PTHR30126">
    <property type="entry name" value="HTH-TYPE TRANSCRIPTIONAL REGULATOR"/>
    <property type="match status" value="1"/>
</dbReference>
<evidence type="ECO:0000256" key="4">
    <source>
        <dbReference type="ARBA" id="ARBA00023163"/>
    </source>
</evidence>
<dbReference type="InterPro" id="IPR005119">
    <property type="entry name" value="LysR_subst-bd"/>
</dbReference>
<dbReference type="InterPro" id="IPR036390">
    <property type="entry name" value="WH_DNA-bd_sf"/>
</dbReference>
<dbReference type="PROSITE" id="PS50931">
    <property type="entry name" value="HTH_LYSR"/>
    <property type="match status" value="1"/>
</dbReference>
<evidence type="ECO:0000313" key="7">
    <source>
        <dbReference type="Proteomes" id="UP000644693"/>
    </source>
</evidence>
<reference evidence="6" key="1">
    <citation type="journal article" date="2014" name="Int. J. Syst. Evol. Microbiol.">
        <title>Complete genome sequence of Corynebacterium casei LMG S-19264T (=DSM 44701T), isolated from a smear-ripened cheese.</title>
        <authorList>
            <consortium name="US DOE Joint Genome Institute (JGI-PGF)"/>
            <person name="Walter F."/>
            <person name="Albersmeier A."/>
            <person name="Kalinowski J."/>
            <person name="Ruckert C."/>
        </authorList>
    </citation>
    <scope>NUCLEOTIDE SEQUENCE</scope>
    <source>
        <strain evidence="6">KCTC 23430</strain>
    </source>
</reference>
<organism evidence="6 7">
    <name type="scientific">Parahalioglobus pacificus</name>
    <dbReference type="NCBI Taxonomy" id="930806"/>
    <lineage>
        <taxon>Bacteria</taxon>
        <taxon>Pseudomonadati</taxon>
        <taxon>Pseudomonadota</taxon>
        <taxon>Gammaproteobacteria</taxon>
        <taxon>Cellvibrionales</taxon>
        <taxon>Halieaceae</taxon>
        <taxon>Parahalioglobus</taxon>
    </lineage>
</organism>
<evidence type="ECO:0000256" key="1">
    <source>
        <dbReference type="ARBA" id="ARBA00009437"/>
    </source>
</evidence>